<dbReference type="EMBL" id="JAPMSZ010000005">
    <property type="protein sequence ID" value="KAJ5101535.1"/>
    <property type="molecule type" value="Genomic_DNA"/>
</dbReference>
<sequence length="444" mass="52406">MAEPTLESLPTELKILILYRVPDHDTLKSLVLASPEYHHAYLAVRQELLEYLVHQQYSGFLDLADALTVVRTQGVYFSSYKESAISLLDCWRRRNETHSLGQALRKPDGLEEVIKLLQFHKLLSFFLEDYSINAPRPPWIQPAQWKNEYLPLGFTPLETRRFLRALCRFQLLHNIFGDQIECEHDYDEIPNCDKHPDCDKHGVRPIWQLGEFNGRRGPSRMNNTWLCGLEAYRLFYGIMPPWEYEEMGCVFGYLVSKIKPISKEIADDLRQLIKNTPSEFFCDIIPREQRPPVCEIEIESDLDHFDKHFKGLAGLGPEFLYRVLHMDRLSRRNTVCNNTRGFWPGPFIGLQMGLSWDKRFPFIDPMDRLEFSQHFEQFWSALSPLEQPSVGWKKARLVPYNEGDSFEDSLNYNRAHEKDWEWCYALWDERRLQEWRAPLLEDVV</sequence>
<evidence type="ECO:0000313" key="1">
    <source>
        <dbReference type="EMBL" id="KAJ5101535.1"/>
    </source>
</evidence>
<dbReference type="GeneID" id="81393507"/>
<reference evidence="1" key="2">
    <citation type="journal article" date="2023" name="IMA Fungus">
        <title>Comparative genomic study of the Penicillium genus elucidates a diverse pangenome and 15 lateral gene transfer events.</title>
        <authorList>
            <person name="Petersen C."/>
            <person name="Sorensen T."/>
            <person name="Nielsen M.R."/>
            <person name="Sondergaard T.E."/>
            <person name="Sorensen J.L."/>
            <person name="Fitzpatrick D.A."/>
            <person name="Frisvad J.C."/>
            <person name="Nielsen K.L."/>
        </authorList>
    </citation>
    <scope>NUCLEOTIDE SEQUENCE</scope>
    <source>
        <strain evidence="1">IBT 34128</strain>
    </source>
</reference>
<evidence type="ECO:0000313" key="2">
    <source>
        <dbReference type="Proteomes" id="UP001141434"/>
    </source>
</evidence>
<name>A0A9W9KCN0_9EURO</name>
<organism evidence="1 2">
    <name type="scientific">Penicillium alfredii</name>
    <dbReference type="NCBI Taxonomy" id="1506179"/>
    <lineage>
        <taxon>Eukaryota</taxon>
        <taxon>Fungi</taxon>
        <taxon>Dikarya</taxon>
        <taxon>Ascomycota</taxon>
        <taxon>Pezizomycotina</taxon>
        <taxon>Eurotiomycetes</taxon>
        <taxon>Eurotiomycetidae</taxon>
        <taxon>Eurotiales</taxon>
        <taxon>Aspergillaceae</taxon>
        <taxon>Penicillium</taxon>
    </lineage>
</organism>
<gene>
    <name evidence="1" type="ORF">NUU61_003757</name>
</gene>
<dbReference type="AlphaFoldDB" id="A0A9W9KCN0"/>
<keyword evidence="2" id="KW-1185">Reference proteome</keyword>
<dbReference type="Proteomes" id="UP001141434">
    <property type="component" value="Unassembled WGS sequence"/>
</dbReference>
<proteinExistence type="predicted"/>
<reference evidence="1" key="1">
    <citation type="submission" date="2022-11" db="EMBL/GenBank/DDBJ databases">
        <authorList>
            <person name="Petersen C."/>
        </authorList>
    </citation>
    <scope>NUCLEOTIDE SEQUENCE</scope>
    <source>
        <strain evidence="1">IBT 34128</strain>
    </source>
</reference>
<dbReference type="OrthoDB" id="5427059at2759"/>
<protein>
    <recommendedName>
        <fullName evidence="3">F-box domain-containing protein</fullName>
    </recommendedName>
</protein>
<comment type="caution">
    <text evidence="1">The sequence shown here is derived from an EMBL/GenBank/DDBJ whole genome shotgun (WGS) entry which is preliminary data.</text>
</comment>
<dbReference type="RefSeq" id="XP_056512366.1">
    <property type="nucleotide sequence ID" value="XM_056654339.1"/>
</dbReference>
<evidence type="ECO:0008006" key="3">
    <source>
        <dbReference type="Google" id="ProtNLM"/>
    </source>
</evidence>
<accession>A0A9W9KCN0</accession>